<keyword evidence="1" id="KW-0812">Transmembrane</keyword>
<dbReference type="STRING" id="679926.Mpet_0872"/>
<keyword evidence="3" id="KW-1185">Reference proteome</keyword>
<keyword evidence="1" id="KW-0472">Membrane</keyword>
<dbReference type="Proteomes" id="UP000006565">
    <property type="component" value="Chromosome"/>
</dbReference>
<dbReference type="OrthoDB" id="112067at2157"/>
<dbReference type="HOGENOM" id="CLU_1006903_0_0_2"/>
<evidence type="ECO:0000313" key="3">
    <source>
        <dbReference type="Proteomes" id="UP000006565"/>
    </source>
</evidence>
<protein>
    <submittedName>
        <fullName evidence="2">Uncharacterized protein</fullName>
    </submittedName>
</protein>
<name>E1RJC3_METP4</name>
<organism evidence="2 3">
    <name type="scientific">Methanolacinia petrolearia (strain DSM 11571 / OCM 486 / SEBR 4847)</name>
    <name type="common">Methanoplanus petrolearius</name>
    <dbReference type="NCBI Taxonomy" id="679926"/>
    <lineage>
        <taxon>Archaea</taxon>
        <taxon>Methanobacteriati</taxon>
        <taxon>Methanobacteriota</taxon>
        <taxon>Stenosarchaea group</taxon>
        <taxon>Methanomicrobia</taxon>
        <taxon>Methanomicrobiales</taxon>
        <taxon>Methanomicrobiaceae</taxon>
        <taxon>Methanolacinia</taxon>
    </lineage>
</organism>
<dbReference type="RefSeq" id="WP_013328819.1">
    <property type="nucleotide sequence ID" value="NC_014507.1"/>
</dbReference>
<evidence type="ECO:0000313" key="2">
    <source>
        <dbReference type="EMBL" id="ADN35641.1"/>
    </source>
</evidence>
<keyword evidence="1" id="KW-1133">Transmembrane helix</keyword>
<dbReference type="EMBL" id="CP002117">
    <property type="protein sequence ID" value="ADN35641.1"/>
    <property type="molecule type" value="Genomic_DNA"/>
</dbReference>
<dbReference type="AlphaFoldDB" id="E1RJC3"/>
<dbReference type="GeneID" id="9743330"/>
<feature type="transmembrane region" description="Helical" evidence="1">
    <location>
        <begin position="7"/>
        <end position="24"/>
    </location>
</feature>
<sequence length="276" mass="30093" precursor="true">MDNKKKIIPAVIVVIILACLLLALEIGHNIAEQKYVIDHTPADSPEKWIEIDPVTAGTEGITVVSGTTNLPPGTKLDVGISTISIHPTTKNYDYSHEFAEGNTTVFAGTGGVNNYSASIDTSLLNNGKYFVVVESTDSSGQVEKYISVDIIRHREDYSGKGNYIDWSALELPELAVNKSIETVMLVGWWHVVPSGTSVQNNEVEYYSIIDCGADGICRVFDISGTELYAVYDSNEAQIMEVPNGAIVDKRSVGNVTFVKLGDEIVLTKIDEYPEGR</sequence>
<dbReference type="eggNOG" id="arCOG13632">
    <property type="taxonomic scope" value="Archaea"/>
</dbReference>
<gene>
    <name evidence="2" type="ordered locus">Mpet_0872</name>
</gene>
<dbReference type="KEGG" id="mpi:Mpet_0872"/>
<accession>E1RJC3</accession>
<dbReference type="PROSITE" id="PS51257">
    <property type="entry name" value="PROKAR_LIPOPROTEIN"/>
    <property type="match status" value="1"/>
</dbReference>
<dbReference type="eggNOG" id="arCOG03906">
    <property type="taxonomic scope" value="Archaea"/>
</dbReference>
<reference evidence="2 3" key="1">
    <citation type="journal article" date="2010" name="Stand. Genomic Sci.">
        <title>Complete genome sequence of Methanoplanus petrolearius type strain (SEBR 4847).</title>
        <authorList>
            <person name="Brambilla E."/>
            <person name="Djao O.D."/>
            <person name="Daligault H."/>
            <person name="Lapidus A."/>
            <person name="Lucas S."/>
            <person name="Hammon N."/>
            <person name="Nolan M."/>
            <person name="Tice H."/>
            <person name="Cheng J.F."/>
            <person name="Han C."/>
            <person name="Tapia R."/>
            <person name="Goodwin L."/>
            <person name="Pitluck S."/>
            <person name="Liolios K."/>
            <person name="Ivanova N."/>
            <person name="Mavromatis K."/>
            <person name="Mikhailova N."/>
            <person name="Pati A."/>
            <person name="Chen A."/>
            <person name="Palaniappan K."/>
            <person name="Land M."/>
            <person name="Hauser L."/>
            <person name="Chang Y.J."/>
            <person name="Jeffries C.D."/>
            <person name="Rohde M."/>
            <person name="Spring S."/>
            <person name="Sikorski J."/>
            <person name="Goker M."/>
            <person name="Woyke T."/>
            <person name="Bristow J."/>
            <person name="Eisen J.A."/>
            <person name="Markowitz V."/>
            <person name="Hugenholtz P."/>
            <person name="Kyrpides N.C."/>
            <person name="Klenk H.P."/>
        </authorList>
    </citation>
    <scope>NUCLEOTIDE SEQUENCE [LARGE SCALE GENOMIC DNA]</scope>
    <source>
        <strain evidence="3">DSM 11571 / OCM 486 / SEBR 4847</strain>
    </source>
</reference>
<evidence type="ECO:0000256" key="1">
    <source>
        <dbReference type="SAM" id="Phobius"/>
    </source>
</evidence>
<proteinExistence type="predicted"/>